<dbReference type="GO" id="GO:0005576">
    <property type="term" value="C:extracellular region"/>
    <property type="evidence" value="ECO:0007669"/>
    <property type="project" value="InterPro"/>
</dbReference>
<dbReference type="GO" id="GO:0008061">
    <property type="term" value="F:chitin binding"/>
    <property type="evidence" value="ECO:0007669"/>
    <property type="project" value="InterPro"/>
</dbReference>
<dbReference type="InterPro" id="IPR036055">
    <property type="entry name" value="LDL_receptor-like_sf"/>
</dbReference>
<dbReference type="PROSITE" id="PS01209">
    <property type="entry name" value="LDLRA_1"/>
    <property type="match status" value="1"/>
</dbReference>
<dbReference type="PROSITE" id="PS50068">
    <property type="entry name" value="LDLRA_2"/>
    <property type="match status" value="1"/>
</dbReference>
<evidence type="ECO:0000259" key="4">
    <source>
        <dbReference type="PROSITE" id="PS50940"/>
    </source>
</evidence>
<dbReference type="InterPro" id="IPR036508">
    <property type="entry name" value="Chitin-bd_dom_sf"/>
</dbReference>
<dbReference type="InterPro" id="IPR002172">
    <property type="entry name" value="LDrepeatLR_classA_rpt"/>
</dbReference>
<dbReference type="CDD" id="cd10974">
    <property type="entry name" value="CE4_CDA_like_1"/>
    <property type="match status" value="1"/>
</dbReference>
<feature type="chain" id="PRO_5012617741" evidence="3">
    <location>
        <begin position="28"/>
        <end position="546"/>
    </location>
</feature>
<dbReference type="Gene3D" id="4.10.400.10">
    <property type="entry name" value="Low-density Lipoprotein Receptor"/>
    <property type="match status" value="1"/>
</dbReference>
<dbReference type="PANTHER" id="PTHR45985">
    <property type="match status" value="1"/>
</dbReference>
<dbReference type="InterPro" id="IPR002557">
    <property type="entry name" value="Chitin-bd_dom"/>
</dbReference>
<dbReference type="Gene3D" id="2.170.140.10">
    <property type="entry name" value="Chitin binding domain"/>
    <property type="match status" value="1"/>
</dbReference>
<dbReference type="Pfam" id="PF00057">
    <property type="entry name" value="Ldl_recept_a"/>
    <property type="match status" value="1"/>
</dbReference>
<keyword evidence="3" id="KW-0732">Signal</keyword>
<evidence type="ECO:0000313" key="5">
    <source>
        <dbReference type="EMBL" id="AQZ26775.1"/>
    </source>
</evidence>
<dbReference type="GO" id="GO:0005975">
    <property type="term" value="P:carbohydrate metabolic process"/>
    <property type="evidence" value="ECO:0007669"/>
    <property type="project" value="InterPro"/>
</dbReference>
<dbReference type="PROSITE" id="PS50940">
    <property type="entry name" value="CHIT_BIND_II"/>
    <property type="match status" value="1"/>
</dbReference>
<feature type="disulfide bond" evidence="2">
    <location>
        <begin position="128"/>
        <end position="146"/>
    </location>
</feature>
<dbReference type="FunFam" id="3.20.20.370:FF:000003">
    <property type="entry name" value="CLUMA_CG003232, isoform B"/>
    <property type="match status" value="1"/>
</dbReference>
<dbReference type="InterPro" id="IPR011330">
    <property type="entry name" value="Glyco_hydro/deAcase_b/a-brl"/>
</dbReference>
<dbReference type="Gene3D" id="3.20.20.370">
    <property type="entry name" value="Glycoside hydrolase/deacetylase"/>
    <property type="match status" value="1"/>
</dbReference>
<reference evidence="5" key="1">
    <citation type="submission" date="2016-06" db="EMBL/GenBank/DDBJ databases">
        <authorList>
            <person name="Kjaerup R.B."/>
            <person name="Dalgaard T.S."/>
            <person name="Juul-Madsen H.R."/>
        </authorList>
    </citation>
    <scope>NUCLEOTIDE SEQUENCE</scope>
</reference>
<proteinExistence type="evidence at transcript level"/>
<evidence type="ECO:0000256" key="2">
    <source>
        <dbReference type="PROSITE-ProRule" id="PRU00124"/>
    </source>
</evidence>
<feature type="signal peptide" evidence="3">
    <location>
        <begin position="1"/>
        <end position="27"/>
    </location>
</feature>
<evidence type="ECO:0000256" key="3">
    <source>
        <dbReference type="SAM" id="SignalP"/>
    </source>
</evidence>
<dbReference type="SMART" id="SM00494">
    <property type="entry name" value="ChtBD2"/>
    <property type="match status" value="1"/>
</dbReference>
<sequence>MKPRSRTPHSYGALLLIIVCLSALGHGARIKRQDADEEELEKQLCADKGAGEWFRLESGPQKCRDVIQCTASGLQAIRCPAGLFFDIEKQTCDWKDSVANCELKSKEKKVKPLLYTDEPICQENFLACGDGNCMERGFFCNGARDCNDGSDENACDMDTDPNRAPPCDTTICKLPDCFCSADGQQVPGQLCDVGPAGANCQNVPQMVMITFDDAINNNNIDLYQEIFNGQRKNPNDCNIKATFFVSHKYTNYTAVQHMRNQGHEIAAHSITHNDDESFWTEASVDDWAKEMAGSRLIIDKYANITDNSVVGLRAPYLRVGGNNQFTMMEEQAFLYDSSITAPLQDIPLWPYTMYFRMPHKCHGDLQNCPTRSHAVWEMVMNELDRSEDPNGGEDLAGCAMVDSCSNIRSGDQFYNFLTHNFYRHYDSNRAPLGLFFHAAWLKNNPPFLDAFLYWMDEVLESHKDVYFVTMTQVIQWIQNPQTVDLAKGFEPWKEKCAPPEELPCLAPNMCKLATKELPGEAVHLHTCVRCPNNYPWLNDPTGDGFF</sequence>
<dbReference type="SUPFAM" id="SSF88713">
    <property type="entry name" value="Glycoside hydrolase/deacetylase"/>
    <property type="match status" value="1"/>
</dbReference>
<dbReference type="InterPro" id="IPR023415">
    <property type="entry name" value="LDLR_class-A_CS"/>
</dbReference>
<dbReference type="Pfam" id="PF01607">
    <property type="entry name" value="CBM_14"/>
    <property type="match status" value="1"/>
</dbReference>
<dbReference type="InterPro" id="IPR052740">
    <property type="entry name" value="CE4"/>
</dbReference>
<dbReference type="AlphaFoldDB" id="A0A1U9XQU3"/>
<dbReference type="PANTHER" id="PTHR45985:SF6">
    <property type="entry name" value="FI03450P"/>
    <property type="match status" value="1"/>
</dbReference>
<protein>
    <submittedName>
        <fullName evidence="5">Chitin deacetylase 1</fullName>
    </submittedName>
</protein>
<accession>A0A1U9XQU3</accession>
<dbReference type="Pfam" id="PF01522">
    <property type="entry name" value="Polysacc_deac_1"/>
    <property type="match status" value="1"/>
</dbReference>
<dbReference type="GO" id="GO:0016810">
    <property type="term" value="F:hydrolase activity, acting on carbon-nitrogen (but not peptide) bonds"/>
    <property type="evidence" value="ECO:0007669"/>
    <property type="project" value="InterPro"/>
</dbReference>
<dbReference type="EMBL" id="KX427153">
    <property type="protein sequence ID" value="AQZ26775.1"/>
    <property type="molecule type" value="mRNA"/>
</dbReference>
<organism evidence="5">
    <name type="scientific">Tigriopus japonicus</name>
    <name type="common">Copepod</name>
    <dbReference type="NCBI Taxonomy" id="158387"/>
    <lineage>
        <taxon>Eukaryota</taxon>
        <taxon>Metazoa</taxon>
        <taxon>Ecdysozoa</taxon>
        <taxon>Arthropoda</taxon>
        <taxon>Crustacea</taxon>
        <taxon>Multicrustacea</taxon>
        <taxon>Hexanauplia</taxon>
        <taxon>Copepoda</taxon>
        <taxon>Harpacticoida</taxon>
        <taxon>Harpacticidae</taxon>
        <taxon>Tigriopus</taxon>
    </lineage>
</organism>
<keyword evidence="1 2" id="KW-1015">Disulfide bond</keyword>
<dbReference type="SMART" id="SM00192">
    <property type="entry name" value="LDLa"/>
    <property type="match status" value="1"/>
</dbReference>
<evidence type="ECO:0000256" key="1">
    <source>
        <dbReference type="ARBA" id="ARBA00023157"/>
    </source>
</evidence>
<dbReference type="SUPFAM" id="SSF57424">
    <property type="entry name" value="LDL receptor-like module"/>
    <property type="match status" value="1"/>
</dbReference>
<dbReference type="SUPFAM" id="SSF57625">
    <property type="entry name" value="Invertebrate chitin-binding proteins"/>
    <property type="match status" value="1"/>
</dbReference>
<feature type="disulfide bond" evidence="2">
    <location>
        <begin position="140"/>
        <end position="155"/>
    </location>
</feature>
<feature type="disulfide bond" evidence="2">
    <location>
        <begin position="121"/>
        <end position="133"/>
    </location>
</feature>
<feature type="domain" description="Chitin-binding type-2" evidence="4">
    <location>
        <begin position="42"/>
        <end position="103"/>
    </location>
</feature>
<name>A0A1U9XQU3_TIGJA</name>
<dbReference type="CDD" id="cd00112">
    <property type="entry name" value="LDLa"/>
    <property type="match status" value="1"/>
</dbReference>
<dbReference type="InterPro" id="IPR002509">
    <property type="entry name" value="NODB_dom"/>
</dbReference>